<gene>
    <name evidence="1" type="ORF">PPRIM_AZ9-3.1.T0690019</name>
</gene>
<dbReference type="SMART" id="SM00320">
    <property type="entry name" value="WD40"/>
    <property type="match status" value="2"/>
</dbReference>
<evidence type="ECO:0000313" key="1">
    <source>
        <dbReference type="EMBL" id="CAD8082919.1"/>
    </source>
</evidence>
<name>A0A8S1MT64_PARPR</name>
<dbReference type="PANTHER" id="PTHR43991">
    <property type="entry name" value="WD REPEAT PROTEIN (AFU_ORTHOLOGUE AFUA_8G05640)-RELATED"/>
    <property type="match status" value="1"/>
</dbReference>
<organism evidence="1 2">
    <name type="scientific">Paramecium primaurelia</name>
    <dbReference type="NCBI Taxonomy" id="5886"/>
    <lineage>
        <taxon>Eukaryota</taxon>
        <taxon>Sar</taxon>
        <taxon>Alveolata</taxon>
        <taxon>Ciliophora</taxon>
        <taxon>Intramacronucleata</taxon>
        <taxon>Oligohymenophorea</taxon>
        <taxon>Peniculida</taxon>
        <taxon>Parameciidae</taxon>
        <taxon>Paramecium</taxon>
    </lineage>
</organism>
<keyword evidence="2" id="KW-1185">Reference proteome</keyword>
<dbReference type="InterPro" id="IPR001680">
    <property type="entry name" value="WD40_rpt"/>
</dbReference>
<sequence length="359" mass="42273">MQQIDIDVINCNMLKDNEDSQGILYHTKTHRDQLRDSYFSSRNVENIIKFRRANYQYYQFAKFHQTKANEITHYQLRKCLLYNQFSNLLIYTSYNRLCFYNPCSYKQSIYTISQDFNIVGISQYEDKILLAGLQSNILFFSLKTGDTQEQKLNLNQECIINQADFINDQEIIISDNDNQIRIFDADNLNQEKYLALCSHCVNHCAIKQDLIIACLDQPLVIGHDRRQKKPIFSLQGHQCNNFAAQFDPINEKKVATSGEDKQCIIWDLRKLETPYDKVDAISKPFYNIQYNNQGQLICIEGEDFVQIVDVQNTKLYQIIDFFGQCSGCTFYKDKMFFNLQSHRKMGLFEYNLINNNNKF</sequence>
<comment type="caution">
    <text evidence="1">The sequence shown here is derived from an EMBL/GenBank/DDBJ whole genome shotgun (WGS) entry which is preliminary data.</text>
</comment>
<evidence type="ECO:0000313" key="2">
    <source>
        <dbReference type="Proteomes" id="UP000688137"/>
    </source>
</evidence>
<dbReference type="AlphaFoldDB" id="A0A8S1MT64"/>
<dbReference type="Proteomes" id="UP000688137">
    <property type="component" value="Unassembled WGS sequence"/>
</dbReference>
<dbReference type="OMA" id="ECIINQA"/>
<reference evidence="1" key="1">
    <citation type="submission" date="2021-01" db="EMBL/GenBank/DDBJ databases">
        <authorList>
            <consortium name="Genoscope - CEA"/>
            <person name="William W."/>
        </authorList>
    </citation>
    <scope>NUCLEOTIDE SEQUENCE</scope>
</reference>
<dbReference type="EMBL" id="CAJJDM010000072">
    <property type="protein sequence ID" value="CAD8082919.1"/>
    <property type="molecule type" value="Genomic_DNA"/>
</dbReference>
<dbReference type="InterPro" id="IPR019775">
    <property type="entry name" value="WD40_repeat_CS"/>
</dbReference>
<dbReference type="PROSITE" id="PS00678">
    <property type="entry name" value="WD_REPEATS_1"/>
    <property type="match status" value="1"/>
</dbReference>
<accession>A0A8S1MT64</accession>
<proteinExistence type="predicted"/>
<dbReference type="PANTHER" id="PTHR43991:SF12">
    <property type="entry name" value="WD REPEAT PROTEIN (AFU_ORTHOLOGUE AFUA_8G05640)"/>
    <property type="match status" value="1"/>
</dbReference>
<protein>
    <submittedName>
        <fullName evidence="1">Uncharacterized protein</fullName>
    </submittedName>
</protein>